<dbReference type="SUPFAM" id="SSF52980">
    <property type="entry name" value="Restriction endonuclease-like"/>
    <property type="match status" value="1"/>
</dbReference>
<dbReference type="EMBL" id="JACXAE010000118">
    <property type="protein sequence ID" value="MBD2777853.1"/>
    <property type="molecule type" value="Genomic_DNA"/>
</dbReference>
<dbReference type="AlphaFoldDB" id="A0A8J6Y1V4"/>
<protein>
    <submittedName>
        <fullName evidence="1">XisH family protein</fullName>
    </submittedName>
</protein>
<dbReference type="CDD" id="cd22366">
    <property type="entry name" value="XisH-like"/>
    <property type="match status" value="1"/>
</dbReference>
<dbReference type="InterPro" id="IPR011856">
    <property type="entry name" value="tRNA_endonuc-like_dom_sf"/>
</dbReference>
<gene>
    <name evidence="1" type="ORF">ICL16_38875</name>
</gene>
<name>A0A8J6Y1V4_9CYAN</name>
<dbReference type="InterPro" id="IPR011335">
    <property type="entry name" value="Restrct_endonuc-II-like"/>
</dbReference>
<keyword evidence="2" id="KW-1185">Reference proteome</keyword>
<dbReference type="Pfam" id="PF08814">
    <property type="entry name" value="XisH"/>
    <property type="match status" value="1"/>
</dbReference>
<accession>A0A8J6Y1V4</accession>
<dbReference type="GO" id="GO:0003676">
    <property type="term" value="F:nucleic acid binding"/>
    <property type="evidence" value="ECO:0007669"/>
    <property type="project" value="InterPro"/>
</dbReference>
<dbReference type="RefSeq" id="WP_190836908.1">
    <property type="nucleotide sequence ID" value="NZ_CAWPPI010000118.1"/>
</dbReference>
<dbReference type="Proteomes" id="UP000629098">
    <property type="component" value="Unassembled WGS sequence"/>
</dbReference>
<proteinExistence type="predicted"/>
<evidence type="ECO:0000313" key="1">
    <source>
        <dbReference type="EMBL" id="MBD2777853.1"/>
    </source>
</evidence>
<evidence type="ECO:0000313" key="2">
    <source>
        <dbReference type="Proteomes" id="UP000629098"/>
    </source>
</evidence>
<comment type="caution">
    <text evidence="1">The sequence shown here is derived from an EMBL/GenBank/DDBJ whole genome shotgun (WGS) entry which is preliminary data.</text>
</comment>
<dbReference type="Gene3D" id="3.40.1350.10">
    <property type="match status" value="1"/>
</dbReference>
<sequence>MAAKDRFHEAVRRALEKEQWVITDDPLKVEVGGVKLEIDLGAERLLAAERAGEKIAVEIKTFLGDSPVTDYHAALGQFLNYRLALEISEPDRTLYLAIPVAIHQAFFQREFAQLSVERYQIKRLIYDPVQEVILQWIN</sequence>
<dbReference type="InterPro" id="IPR014919">
    <property type="entry name" value="XisH"/>
</dbReference>
<organism evidence="1 2">
    <name type="scientific">Iningainema tapete BLCC-T55</name>
    <dbReference type="NCBI Taxonomy" id="2748662"/>
    <lineage>
        <taxon>Bacteria</taxon>
        <taxon>Bacillati</taxon>
        <taxon>Cyanobacteriota</taxon>
        <taxon>Cyanophyceae</taxon>
        <taxon>Nostocales</taxon>
        <taxon>Scytonemataceae</taxon>
        <taxon>Iningainema tapete</taxon>
    </lineage>
</organism>
<reference evidence="1" key="1">
    <citation type="submission" date="2020-09" db="EMBL/GenBank/DDBJ databases">
        <title>Iningainema tapete sp. nov. (Scytonemataceae, Cyanobacteria) from greenhouses in central Florida (USA) produces two types of nodularin with biosynthetic potential for microcystin-LR and anabaenopeptins.</title>
        <authorList>
            <person name="Berthold D.E."/>
            <person name="Lefler F.W."/>
            <person name="Huang I.-S."/>
            <person name="Abdulla H."/>
            <person name="Zimba P.V."/>
            <person name="Laughinghouse H.D. IV."/>
        </authorList>
    </citation>
    <scope>NUCLEOTIDE SEQUENCE</scope>
    <source>
        <strain evidence="1">BLCCT55</strain>
    </source>
</reference>